<dbReference type="AlphaFoldDB" id="A0A3B1JPH2"/>
<dbReference type="Proteomes" id="UP000018467">
    <property type="component" value="Unassembled WGS sequence"/>
</dbReference>
<keyword evidence="1" id="KW-0472">Membrane</keyword>
<reference evidence="2" key="4">
    <citation type="submission" date="2025-09" db="UniProtKB">
        <authorList>
            <consortium name="Ensembl"/>
        </authorList>
    </citation>
    <scope>IDENTIFICATION</scope>
</reference>
<feature type="transmembrane region" description="Helical" evidence="1">
    <location>
        <begin position="26"/>
        <end position="44"/>
    </location>
</feature>
<reference evidence="3" key="2">
    <citation type="journal article" date="2014" name="Nat. Commun.">
        <title>The cavefish genome reveals candidate genes for eye loss.</title>
        <authorList>
            <person name="McGaugh S.E."/>
            <person name="Gross J.B."/>
            <person name="Aken B."/>
            <person name="Blin M."/>
            <person name="Borowsky R."/>
            <person name="Chalopin D."/>
            <person name="Hinaux H."/>
            <person name="Jeffery W.R."/>
            <person name="Keene A."/>
            <person name="Ma L."/>
            <person name="Minx P."/>
            <person name="Murphy D."/>
            <person name="O'Quin K.E."/>
            <person name="Retaux S."/>
            <person name="Rohner N."/>
            <person name="Searle S.M."/>
            <person name="Stahl B.A."/>
            <person name="Tabin C."/>
            <person name="Volff J.N."/>
            <person name="Yoshizawa M."/>
            <person name="Warren W.C."/>
        </authorList>
    </citation>
    <scope>NUCLEOTIDE SEQUENCE [LARGE SCALE GENOMIC DNA]</scope>
    <source>
        <strain evidence="3">female</strain>
    </source>
</reference>
<evidence type="ECO:0000313" key="3">
    <source>
        <dbReference type="Proteomes" id="UP000018467"/>
    </source>
</evidence>
<protein>
    <submittedName>
        <fullName evidence="2">Uncharacterized protein</fullName>
    </submittedName>
</protein>
<dbReference type="Ensembl" id="ENSAMXT00000043023.1">
    <property type="protein sequence ID" value="ENSAMXP00000043254.1"/>
    <property type="gene ID" value="ENSAMXG00000036780.1"/>
</dbReference>
<keyword evidence="1" id="KW-0812">Transmembrane</keyword>
<evidence type="ECO:0000256" key="1">
    <source>
        <dbReference type="SAM" id="Phobius"/>
    </source>
</evidence>
<evidence type="ECO:0000313" key="2">
    <source>
        <dbReference type="Ensembl" id="ENSAMXP00000043254.1"/>
    </source>
</evidence>
<keyword evidence="1" id="KW-1133">Transmembrane helix</keyword>
<organism evidence="2 3">
    <name type="scientific">Astyanax mexicanus</name>
    <name type="common">Blind cave fish</name>
    <name type="synonym">Astyanax fasciatus mexicanus</name>
    <dbReference type="NCBI Taxonomy" id="7994"/>
    <lineage>
        <taxon>Eukaryota</taxon>
        <taxon>Metazoa</taxon>
        <taxon>Chordata</taxon>
        <taxon>Craniata</taxon>
        <taxon>Vertebrata</taxon>
        <taxon>Euteleostomi</taxon>
        <taxon>Actinopterygii</taxon>
        <taxon>Neopterygii</taxon>
        <taxon>Teleostei</taxon>
        <taxon>Ostariophysi</taxon>
        <taxon>Characiformes</taxon>
        <taxon>Characoidei</taxon>
        <taxon>Acestrorhamphidae</taxon>
        <taxon>Acestrorhamphinae</taxon>
        <taxon>Astyanax</taxon>
    </lineage>
</organism>
<dbReference type="Gene3D" id="3.30.420.10">
    <property type="entry name" value="Ribonuclease H-like superfamily/Ribonuclease H"/>
    <property type="match status" value="1"/>
</dbReference>
<dbReference type="GO" id="GO:0003676">
    <property type="term" value="F:nucleic acid binding"/>
    <property type="evidence" value="ECO:0007669"/>
    <property type="project" value="InterPro"/>
</dbReference>
<proteinExistence type="predicted"/>
<dbReference type="InParanoid" id="A0A3B1JPH2"/>
<sequence length="124" mass="14951">MYCRSNFFYNKVDNSTRICTSSLVDLGLPLVVISTGFYICLLLWKKNTRLLKNKEFFCFYLIKNLRNKVKRKMDEHEPSNQAELLDFLHQEWHKVIQKQWVRLMEENMPIRIKTVIKNQGYSTK</sequence>
<accession>A0A3B1JPH2</accession>
<reference evidence="3" key="1">
    <citation type="submission" date="2013-03" db="EMBL/GenBank/DDBJ databases">
        <authorList>
            <person name="Jeffery W."/>
            <person name="Warren W."/>
            <person name="Wilson R.K."/>
        </authorList>
    </citation>
    <scope>NUCLEOTIDE SEQUENCE</scope>
    <source>
        <strain evidence="3">female</strain>
    </source>
</reference>
<keyword evidence="3" id="KW-1185">Reference proteome</keyword>
<name>A0A3B1JPH2_ASTMX</name>
<dbReference type="InterPro" id="IPR036397">
    <property type="entry name" value="RNaseH_sf"/>
</dbReference>
<reference evidence="2" key="3">
    <citation type="submission" date="2025-08" db="UniProtKB">
        <authorList>
            <consortium name="Ensembl"/>
        </authorList>
    </citation>
    <scope>IDENTIFICATION</scope>
</reference>
<dbReference type="Bgee" id="ENSAMXG00000036780">
    <property type="expression patterns" value="Expressed in heart and 1 other cell type or tissue"/>
</dbReference>